<dbReference type="Pfam" id="PF20174">
    <property type="entry name" value="DUF6540"/>
    <property type="match status" value="1"/>
</dbReference>
<protein>
    <submittedName>
        <fullName evidence="1">Uncharacterized protein</fullName>
    </submittedName>
</protein>
<proteinExistence type="predicted"/>
<organism evidence="1 2">
    <name type="scientific">Aspergillus sclerotiicarbonarius (strain CBS 121057 / IBT 28362)</name>
    <dbReference type="NCBI Taxonomy" id="1448318"/>
    <lineage>
        <taxon>Eukaryota</taxon>
        <taxon>Fungi</taxon>
        <taxon>Dikarya</taxon>
        <taxon>Ascomycota</taxon>
        <taxon>Pezizomycotina</taxon>
        <taxon>Eurotiomycetes</taxon>
        <taxon>Eurotiomycetidae</taxon>
        <taxon>Eurotiales</taxon>
        <taxon>Aspergillaceae</taxon>
        <taxon>Aspergillus</taxon>
        <taxon>Aspergillus subgen. Circumdati</taxon>
    </lineage>
</organism>
<gene>
    <name evidence="1" type="ORF">BO78DRAFT_275643</name>
</gene>
<reference evidence="1 2" key="1">
    <citation type="submission" date="2018-02" db="EMBL/GenBank/DDBJ databases">
        <title>The genomes of Aspergillus section Nigri reveals drivers in fungal speciation.</title>
        <authorList>
            <consortium name="DOE Joint Genome Institute"/>
            <person name="Vesth T.C."/>
            <person name="Nybo J."/>
            <person name="Theobald S."/>
            <person name="Brandl J."/>
            <person name="Frisvad J.C."/>
            <person name="Nielsen K.F."/>
            <person name="Lyhne E.K."/>
            <person name="Kogle M.E."/>
            <person name="Kuo A."/>
            <person name="Riley R."/>
            <person name="Clum A."/>
            <person name="Nolan M."/>
            <person name="Lipzen A."/>
            <person name="Salamov A."/>
            <person name="Henrissat B."/>
            <person name="Wiebenga A."/>
            <person name="De vries R.P."/>
            <person name="Grigoriev I.V."/>
            <person name="Mortensen U.H."/>
            <person name="Andersen M.R."/>
            <person name="Baker S.E."/>
        </authorList>
    </citation>
    <scope>NUCLEOTIDE SEQUENCE [LARGE SCALE GENOMIC DNA]</scope>
    <source>
        <strain evidence="1 2">CBS 121057</strain>
    </source>
</reference>
<dbReference type="InterPro" id="IPR046670">
    <property type="entry name" value="DUF6540"/>
</dbReference>
<keyword evidence="2" id="KW-1185">Reference proteome</keyword>
<sequence>TSTSKLSIAISIGESIYKHWSLSLSTTNTKTNPQTKNLTFQILGSSNRYRFDINHNQTNPLASNDLIQMIYLYDVDTSHLQTIRSIAEKTVIHNEIPSYNCQDYVLDLLDLLEKSGVIDNQDEGYVRNKGVVKGMQEGL</sequence>
<evidence type="ECO:0000313" key="1">
    <source>
        <dbReference type="EMBL" id="PYI10619.1"/>
    </source>
</evidence>
<accession>A0A319F4P9</accession>
<name>A0A319F4P9_ASPSB</name>
<feature type="non-terminal residue" evidence="1">
    <location>
        <position position="139"/>
    </location>
</feature>
<dbReference type="OrthoDB" id="37659at2759"/>
<dbReference type="VEuPathDB" id="FungiDB:BO78DRAFT_275643"/>
<feature type="non-terminal residue" evidence="1">
    <location>
        <position position="1"/>
    </location>
</feature>
<evidence type="ECO:0000313" key="2">
    <source>
        <dbReference type="Proteomes" id="UP000248423"/>
    </source>
</evidence>
<dbReference type="Proteomes" id="UP000248423">
    <property type="component" value="Unassembled WGS sequence"/>
</dbReference>
<dbReference type="AlphaFoldDB" id="A0A319F4P9"/>
<dbReference type="EMBL" id="KZ826321">
    <property type="protein sequence ID" value="PYI10619.1"/>
    <property type="molecule type" value="Genomic_DNA"/>
</dbReference>